<dbReference type="GO" id="GO:0016747">
    <property type="term" value="F:acyltransferase activity, transferring groups other than amino-acyl groups"/>
    <property type="evidence" value="ECO:0007669"/>
    <property type="project" value="InterPro"/>
</dbReference>
<dbReference type="SUPFAM" id="SSF55729">
    <property type="entry name" value="Acyl-CoA N-acyltransferases (Nat)"/>
    <property type="match status" value="1"/>
</dbReference>
<reference evidence="2" key="2">
    <citation type="submission" date="2020-09" db="EMBL/GenBank/DDBJ databases">
        <authorList>
            <person name="Sun Q."/>
            <person name="Zhou Y."/>
        </authorList>
    </citation>
    <scope>NUCLEOTIDE SEQUENCE</scope>
    <source>
        <strain evidence="2">CGMCC 1.6293</strain>
    </source>
</reference>
<dbReference type="Pfam" id="PF13302">
    <property type="entry name" value="Acetyltransf_3"/>
    <property type="match status" value="1"/>
</dbReference>
<evidence type="ECO:0000259" key="1">
    <source>
        <dbReference type="PROSITE" id="PS51186"/>
    </source>
</evidence>
<gene>
    <name evidence="2" type="ORF">GCM10011534_27700</name>
</gene>
<feature type="domain" description="N-acetyltransferase" evidence="1">
    <location>
        <begin position="13"/>
        <end position="168"/>
    </location>
</feature>
<dbReference type="Gene3D" id="3.40.630.30">
    <property type="match status" value="1"/>
</dbReference>
<evidence type="ECO:0000313" key="3">
    <source>
        <dbReference type="Proteomes" id="UP000649829"/>
    </source>
</evidence>
<dbReference type="InterPro" id="IPR016181">
    <property type="entry name" value="Acyl_CoA_acyltransferase"/>
</dbReference>
<keyword evidence="3" id="KW-1185">Reference proteome</keyword>
<protein>
    <submittedName>
        <fullName evidence="2">Acetyltransferase</fullName>
    </submittedName>
</protein>
<sequence length="175" mass="19588">MSLEIPTVKTDRLILRAPREEDFETVAEFAESPRTEYIGGPQDRFGAWRGLLAQLGHWALRGYGMWMIESKETGEAIGRTGVIRHDGWPEPELGWVIFEGQEGKGYAREAAEAARLYAAEEWGFTRLISQIHPENGRSISLALRLGAVQEEEAELLGEPCLIFRHPDPRGAEDAA</sequence>
<dbReference type="EMBL" id="BMLF01000002">
    <property type="protein sequence ID" value="GGM04379.1"/>
    <property type="molecule type" value="Genomic_DNA"/>
</dbReference>
<dbReference type="Proteomes" id="UP000649829">
    <property type="component" value="Unassembled WGS sequence"/>
</dbReference>
<evidence type="ECO:0000313" key="2">
    <source>
        <dbReference type="EMBL" id="GGM04379.1"/>
    </source>
</evidence>
<organism evidence="2 3">
    <name type="scientific">Pseudooceanicola nanhaiensis</name>
    <dbReference type="NCBI Taxonomy" id="375761"/>
    <lineage>
        <taxon>Bacteria</taxon>
        <taxon>Pseudomonadati</taxon>
        <taxon>Pseudomonadota</taxon>
        <taxon>Alphaproteobacteria</taxon>
        <taxon>Rhodobacterales</taxon>
        <taxon>Paracoccaceae</taxon>
        <taxon>Pseudooceanicola</taxon>
    </lineage>
</organism>
<reference evidence="2" key="1">
    <citation type="journal article" date="2014" name="Int. J. Syst. Evol. Microbiol.">
        <title>Complete genome sequence of Corynebacterium casei LMG S-19264T (=DSM 44701T), isolated from a smear-ripened cheese.</title>
        <authorList>
            <consortium name="US DOE Joint Genome Institute (JGI-PGF)"/>
            <person name="Walter F."/>
            <person name="Albersmeier A."/>
            <person name="Kalinowski J."/>
            <person name="Ruckert C."/>
        </authorList>
    </citation>
    <scope>NUCLEOTIDE SEQUENCE</scope>
    <source>
        <strain evidence="2">CGMCC 1.6293</strain>
    </source>
</reference>
<dbReference type="InterPro" id="IPR000182">
    <property type="entry name" value="GNAT_dom"/>
</dbReference>
<dbReference type="InterPro" id="IPR051531">
    <property type="entry name" value="N-acetyltransferase"/>
</dbReference>
<comment type="caution">
    <text evidence="2">The sequence shown here is derived from an EMBL/GenBank/DDBJ whole genome shotgun (WGS) entry which is preliminary data.</text>
</comment>
<dbReference type="AlphaFoldDB" id="A0A917WHH2"/>
<accession>A0A917WHH2</accession>
<dbReference type="PANTHER" id="PTHR43792">
    <property type="entry name" value="GNAT FAMILY, PUTATIVE (AFU_ORTHOLOGUE AFUA_3G00765)-RELATED-RELATED"/>
    <property type="match status" value="1"/>
</dbReference>
<dbReference type="PROSITE" id="PS51186">
    <property type="entry name" value="GNAT"/>
    <property type="match status" value="1"/>
</dbReference>
<dbReference type="PANTHER" id="PTHR43792:SF1">
    <property type="entry name" value="N-ACETYLTRANSFERASE DOMAIN-CONTAINING PROTEIN"/>
    <property type="match status" value="1"/>
</dbReference>
<proteinExistence type="predicted"/>
<name>A0A917WHH2_9RHOB</name>
<dbReference type="RefSeq" id="WP_028287400.1">
    <property type="nucleotide sequence ID" value="NZ_BMLF01000002.1"/>
</dbReference>